<dbReference type="GO" id="GO:0015074">
    <property type="term" value="P:DNA integration"/>
    <property type="evidence" value="ECO:0007669"/>
    <property type="project" value="InterPro"/>
</dbReference>
<organism evidence="4 5">
    <name type="scientific">Rhizopus oryzae</name>
    <name type="common">Mucormycosis agent</name>
    <name type="synonym">Rhizopus arrhizus var. delemar</name>
    <dbReference type="NCBI Taxonomy" id="64495"/>
    <lineage>
        <taxon>Eukaryota</taxon>
        <taxon>Fungi</taxon>
        <taxon>Fungi incertae sedis</taxon>
        <taxon>Mucoromycota</taxon>
        <taxon>Mucoromycotina</taxon>
        <taxon>Mucoromycetes</taxon>
        <taxon>Mucorales</taxon>
        <taxon>Mucorineae</taxon>
        <taxon>Rhizopodaceae</taxon>
        <taxon>Rhizopus</taxon>
    </lineage>
</organism>
<dbReference type="PANTHER" id="PTHR37984:SF5">
    <property type="entry name" value="PROTEIN NYNRIN-LIKE"/>
    <property type="match status" value="1"/>
</dbReference>
<dbReference type="Gene3D" id="3.30.420.10">
    <property type="entry name" value="Ribonuclease H-like superfamily/Ribonuclease H"/>
    <property type="match status" value="1"/>
</dbReference>
<dbReference type="GO" id="GO:0003676">
    <property type="term" value="F:nucleic acid binding"/>
    <property type="evidence" value="ECO:0007669"/>
    <property type="project" value="InterPro"/>
</dbReference>
<feature type="region of interest" description="Disordered" evidence="2">
    <location>
        <begin position="380"/>
        <end position="431"/>
    </location>
</feature>
<feature type="coiled-coil region" evidence="1">
    <location>
        <begin position="188"/>
        <end position="215"/>
    </location>
</feature>
<dbReference type="Gene3D" id="2.30.30.850">
    <property type="match status" value="1"/>
</dbReference>
<dbReference type="InterPro" id="IPR036397">
    <property type="entry name" value="RNaseH_sf"/>
</dbReference>
<comment type="caution">
    <text evidence="4">The sequence shown here is derived from an EMBL/GenBank/DDBJ whole genome shotgun (WGS) entry which is preliminary data.</text>
</comment>
<reference evidence="4" key="1">
    <citation type="journal article" date="2020" name="Microb. Genom.">
        <title>Genetic diversity of clinical and environmental Mucorales isolates obtained from an investigation of mucormycosis cases among solid organ transplant recipients.</title>
        <authorList>
            <person name="Nguyen M.H."/>
            <person name="Kaul D."/>
            <person name="Muto C."/>
            <person name="Cheng S.J."/>
            <person name="Richter R.A."/>
            <person name="Bruno V.M."/>
            <person name="Liu G."/>
            <person name="Beyhan S."/>
            <person name="Sundermann A.J."/>
            <person name="Mounaud S."/>
            <person name="Pasculle A.W."/>
            <person name="Nierman W.C."/>
            <person name="Driscoll E."/>
            <person name="Cumbie R."/>
            <person name="Clancy C.J."/>
            <person name="Dupont C.L."/>
        </authorList>
    </citation>
    <scope>NUCLEOTIDE SEQUENCE</scope>
    <source>
        <strain evidence="4">GL16</strain>
    </source>
</reference>
<dbReference type="Proteomes" id="UP000717996">
    <property type="component" value="Unassembled WGS sequence"/>
</dbReference>
<dbReference type="FunFam" id="3.30.420.10:FF:000032">
    <property type="entry name" value="Retrovirus-related Pol polyprotein from transposon 297-like Protein"/>
    <property type="match status" value="1"/>
</dbReference>
<feature type="compositionally biased region" description="Polar residues" evidence="2">
    <location>
        <begin position="397"/>
        <end position="431"/>
    </location>
</feature>
<name>A0A9P6XZ20_RHIOR</name>
<dbReference type="PANTHER" id="PTHR37984">
    <property type="entry name" value="PROTEIN CBG26694"/>
    <property type="match status" value="1"/>
</dbReference>
<dbReference type="EMBL" id="JAANIT010002746">
    <property type="protein sequence ID" value="KAG1535573.1"/>
    <property type="molecule type" value="Genomic_DNA"/>
</dbReference>
<dbReference type="InterPro" id="IPR050951">
    <property type="entry name" value="Retrovirus_Pol_polyprotein"/>
</dbReference>
<dbReference type="SUPFAM" id="SSF53098">
    <property type="entry name" value="Ribonuclease H-like"/>
    <property type="match status" value="1"/>
</dbReference>
<protein>
    <recommendedName>
        <fullName evidence="3">Integrase catalytic domain-containing protein</fullName>
    </recommendedName>
</protein>
<dbReference type="PROSITE" id="PS50994">
    <property type="entry name" value="INTEGRASE"/>
    <property type="match status" value="1"/>
</dbReference>
<accession>A0A9P6XZ20</accession>
<feature type="domain" description="Integrase catalytic" evidence="3">
    <location>
        <begin position="4"/>
        <end position="164"/>
    </location>
</feature>
<evidence type="ECO:0000256" key="2">
    <source>
        <dbReference type="SAM" id="MobiDB-lite"/>
    </source>
</evidence>
<evidence type="ECO:0000313" key="4">
    <source>
        <dbReference type="EMBL" id="KAG1535573.1"/>
    </source>
</evidence>
<gene>
    <name evidence="4" type="ORF">G6F51_011463</name>
</gene>
<dbReference type="AlphaFoldDB" id="A0A9P6XZ20"/>
<evidence type="ECO:0000259" key="3">
    <source>
        <dbReference type="PROSITE" id="PS50994"/>
    </source>
</evidence>
<dbReference type="InterPro" id="IPR012337">
    <property type="entry name" value="RNaseH-like_sf"/>
</dbReference>
<keyword evidence="1" id="KW-0175">Coiled coil</keyword>
<sequence length="431" mass="48743">MVPLDIPPAFSRWHLDFIGELPTTKKGNRWLLTAVDYTTNWPIARALPEATAEAVADFIYEEIVMKFGCPAEIVTDRGANFLSKLVKSYCERLNTTHRMTSAFHPRSNGKCERLNGILKTMLRKYVHGAIHIWDQFVDTALFAARIRKHRSAGYSPFYLVYGREPVIPGDDLKPYLEGSIANDPRTIAEHTARELESLGQERAAAEQRMRAVSEADKLKWDAVITKVDFEIGDHVLLRNEQKYGLEYNWMGPYIITGKNDTTNIYKLISIGGEPYPSWVHVDRLKEVKAESVAKPWYNPTVSRAVWRSQNVVSTLPEPNPRITPSPPTTVQVDQRRSTVLEGSDVVAKRRFVPTPRQRPSGILKRKASLNALKLRLAHSSKNVTRPLAKYRNHRTSNHGNLTAASDRSKQPQQVIITSDRSNEPQQGTAAI</sequence>
<evidence type="ECO:0000313" key="5">
    <source>
        <dbReference type="Proteomes" id="UP000717996"/>
    </source>
</evidence>
<dbReference type="GO" id="GO:0005634">
    <property type="term" value="C:nucleus"/>
    <property type="evidence" value="ECO:0007669"/>
    <property type="project" value="UniProtKB-ARBA"/>
</dbReference>
<dbReference type="InterPro" id="IPR001584">
    <property type="entry name" value="Integrase_cat-core"/>
</dbReference>
<dbReference type="Pfam" id="PF00665">
    <property type="entry name" value="rve"/>
    <property type="match status" value="1"/>
</dbReference>
<evidence type="ECO:0000256" key="1">
    <source>
        <dbReference type="SAM" id="Coils"/>
    </source>
</evidence>
<proteinExistence type="predicted"/>